<evidence type="ECO:0000259" key="5">
    <source>
        <dbReference type="PROSITE" id="PS50977"/>
    </source>
</evidence>
<dbReference type="RefSeq" id="WP_090224672.1">
    <property type="nucleotide sequence ID" value="NZ_FNNU01000001.1"/>
</dbReference>
<organism evidence="6 7">
    <name type="scientific">Pseudomonas kuykendallii</name>
    <dbReference type="NCBI Taxonomy" id="1007099"/>
    <lineage>
        <taxon>Bacteria</taxon>
        <taxon>Pseudomonadati</taxon>
        <taxon>Pseudomonadota</taxon>
        <taxon>Gammaproteobacteria</taxon>
        <taxon>Pseudomonadales</taxon>
        <taxon>Pseudomonadaceae</taxon>
        <taxon>Pseudomonas</taxon>
    </lineage>
</organism>
<evidence type="ECO:0000256" key="1">
    <source>
        <dbReference type="ARBA" id="ARBA00023015"/>
    </source>
</evidence>
<dbReference type="Gene3D" id="1.10.357.10">
    <property type="entry name" value="Tetracycline Repressor, domain 2"/>
    <property type="match status" value="1"/>
</dbReference>
<dbReference type="GO" id="GO:0003677">
    <property type="term" value="F:DNA binding"/>
    <property type="evidence" value="ECO:0007669"/>
    <property type="project" value="UniProtKB-UniRule"/>
</dbReference>
<dbReference type="Pfam" id="PF00440">
    <property type="entry name" value="TetR_N"/>
    <property type="match status" value="1"/>
</dbReference>
<keyword evidence="2 4" id="KW-0238">DNA-binding</keyword>
<dbReference type="InterPro" id="IPR036271">
    <property type="entry name" value="Tet_transcr_reg_TetR-rel_C_sf"/>
</dbReference>
<keyword evidence="3" id="KW-0804">Transcription</keyword>
<evidence type="ECO:0000256" key="4">
    <source>
        <dbReference type="PROSITE-ProRule" id="PRU00335"/>
    </source>
</evidence>
<evidence type="ECO:0000256" key="2">
    <source>
        <dbReference type="ARBA" id="ARBA00023125"/>
    </source>
</evidence>
<accession>A0A1H2SQ31</accession>
<evidence type="ECO:0000313" key="6">
    <source>
        <dbReference type="EMBL" id="SDW33710.1"/>
    </source>
</evidence>
<feature type="DNA-binding region" description="H-T-H motif" evidence="4">
    <location>
        <begin position="32"/>
        <end position="51"/>
    </location>
</feature>
<dbReference type="SUPFAM" id="SSF48498">
    <property type="entry name" value="Tetracyclin repressor-like, C-terminal domain"/>
    <property type="match status" value="1"/>
</dbReference>
<dbReference type="Proteomes" id="UP000243778">
    <property type="component" value="Unassembled WGS sequence"/>
</dbReference>
<dbReference type="STRING" id="1007099.SAMN05216287_0723"/>
<dbReference type="EMBL" id="FNNU01000001">
    <property type="protein sequence ID" value="SDW33710.1"/>
    <property type="molecule type" value="Genomic_DNA"/>
</dbReference>
<reference evidence="7" key="1">
    <citation type="submission" date="2016-10" db="EMBL/GenBank/DDBJ databases">
        <authorList>
            <person name="Varghese N."/>
            <person name="Submissions S."/>
        </authorList>
    </citation>
    <scope>NUCLEOTIDE SEQUENCE [LARGE SCALE GENOMIC DNA]</scope>
    <source>
        <strain evidence="7">NRRL B-59562</strain>
    </source>
</reference>
<dbReference type="Gene3D" id="1.10.10.60">
    <property type="entry name" value="Homeodomain-like"/>
    <property type="match status" value="1"/>
</dbReference>
<feature type="domain" description="HTH tetR-type" evidence="5">
    <location>
        <begin position="9"/>
        <end position="69"/>
    </location>
</feature>
<dbReference type="AlphaFoldDB" id="A0A1H2SQ31"/>
<dbReference type="SUPFAM" id="SSF46689">
    <property type="entry name" value="Homeodomain-like"/>
    <property type="match status" value="1"/>
</dbReference>
<dbReference type="PANTHER" id="PTHR47506">
    <property type="entry name" value="TRANSCRIPTIONAL REGULATORY PROTEIN"/>
    <property type="match status" value="1"/>
</dbReference>
<dbReference type="OrthoDB" id="9798857at2"/>
<dbReference type="PROSITE" id="PS50977">
    <property type="entry name" value="HTH_TETR_2"/>
    <property type="match status" value="1"/>
</dbReference>
<proteinExistence type="predicted"/>
<dbReference type="InterPro" id="IPR001647">
    <property type="entry name" value="HTH_TetR"/>
</dbReference>
<keyword evidence="1" id="KW-0805">Transcription regulation</keyword>
<keyword evidence="7" id="KW-1185">Reference proteome</keyword>
<evidence type="ECO:0000256" key="3">
    <source>
        <dbReference type="ARBA" id="ARBA00023163"/>
    </source>
</evidence>
<evidence type="ECO:0000313" key="7">
    <source>
        <dbReference type="Proteomes" id="UP000243778"/>
    </source>
</evidence>
<gene>
    <name evidence="6" type="ORF">SAMN05216287_0723</name>
</gene>
<protein>
    <submittedName>
        <fullName evidence="6">Transcriptional regulator, TetR family</fullName>
    </submittedName>
</protein>
<sequence length="188" mass="20075">MRYAADHKDQTREKLLESSGAIAKHGGFSASGVAGLMKAIGLTGGAFYSHFSSKDELFAAIVRRELSHSLKLLGGGEAGGTDANRAKLRRCLARYLSMAHVRRPDSGCAIPSLGAEIARAEPAVREEAERWLLQLQEAWSEVLGDPQLAWALIAQCVGALVLARMMASAQCQEDVLAASRGLVEKTLG</sequence>
<name>A0A1H2SQ31_9PSED</name>
<dbReference type="InterPro" id="IPR009057">
    <property type="entry name" value="Homeodomain-like_sf"/>
</dbReference>
<dbReference type="PANTHER" id="PTHR47506:SF7">
    <property type="entry name" value="TRANSCRIPTIONAL REGULATORY PROTEIN"/>
    <property type="match status" value="1"/>
</dbReference>